<dbReference type="AlphaFoldDB" id="A0A1I8MNV4"/>
<dbReference type="VEuPathDB" id="VectorBase:MDOA006951"/>
<dbReference type="Gene3D" id="2.40.10.10">
    <property type="entry name" value="Trypsin-like serine proteases"/>
    <property type="match status" value="1"/>
</dbReference>
<evidence type="ECO:0000256" key="2">
    <source>
        <dbReference type="SAM" id="SignalP"/>
    </source>
</evidence>
<evidence type="ECO:0000256" key="1">
    <source>
        <dbReference type="ARBA" id="ARBA00023157"/>
    </source>
</evidence>
<reference evidence="4" key="1">
    <citation type="submission" date="2020-05" db="UniProtKB">
        <authorList>
            <consortium name="EnsemblMetazoa"/>
        </authorList>
    </citation>
    <scope>IDENTIFICATION</scope>
    <source>
        <strain evidence="4">Aabys</strain>
    </source>
</reference>
<dbReference type="KEGG" id="mde:101895875"/>
<gene>
    <name evidence="4" type="primary">101895875</name>
</gene>
<dbReference type="STRING" id="7370.A0A1I8MNV4"/>
<dbReference type="PROSITE" id="PS00134">
    <property type="entry name" value="TRYPSIN_HIS"/>
    <property type="match status" value="1"/>
</dbReference>
<dbReference type="CDD" id="cd00190">
    <property type="entry name" value="Tryp_SPc"/>
    <property type="match status" value="1"/>
</dbReference>
<protein>
    <recommendedName>
        <fullName evidence="3">Peptidase S1 domain-containing protein</fullName>
    </recommendedName>
</protein>
<dbReference type="FunFam" id="2.40.10.10:FF:000068">
    <property type="entry name" value="transmembrane protease serine 2"/>
    <property type="match status" value="1"/>
</dbReference>
<dbReference type="InterPro" id="IPR018114">
    <property type="entry name" value="TRYPSIN_HIS"/>
</dbReference>
<dbReference type="PROSITE" id="PS50240">
    <property type="entry name" value="TRYPSIN_DOM"/>
    <property type="match status" value="1"/>
</dbReference>
<dbReference type="PANTHER" id="PTHR24252">
    <property type="entry name" value="ACROSIN-RELATED"/>
    <property type="match status" value="1"/>
</dbReference>
<evidence type="ECO:0000259" key="3">
    <source>
        <dbReference type="PROSITE" id="PS50240"/>
    </source>
</evidence>
<keyword evidence="1" id="KW-1015">Disulfide bond</keyword>
<sequence length="284" mass="30308">MKAFALVVLFAAVACATPSIASLGKLLHDRLTGPAVDINPFIIDGENAAEKSAPYLVSLSASKLVAAHSCAGAIIGKEWVLTAAHCVNELNQLAGSAVGLTVYAGLTDRSNEDKAQIRTIDFAFNHKQFTGAEGSDDIALLHVTPAFEFGVNVKAAALPYRQEQFDGQSSANYGWGLDDAEGTMYVKDLKVAKSDVLSAAECQEALPSDAPVSSKQICVRVAACYGDGGSPLVVEREDNVAELVGITSWGYMPCGYNNRPTVYTAVSEYVDWINEVQWAYYVLN</sequence>
<name>A0A1I8MNV4_MUSDO</name>
<dbReference type="RefSeq" id="XP_005177570.2">
    <property type="nucleotide sequence ID" value="XM_005177513.4"/>
</dbReference>
<feature type="chain" id="PRO_5044560616" description="Peptidase S1 domain-containing protein" evidence="2">
    <location>
        <begin position="17"/>
        <end position="284"/>
    </location>
</feature>
<dbReference type="SUPFAM" id="SSF50494">
    <property type="entry name" value="Trypsin-like serine proteases"/>
    <property type="match status" value="1"/>
</dbReference>
<dbReference type="InterPro" id="IPR001254">
    <property type="entry name" value="Trypsin_dom"/>
</dbReference>
<dbReference type="VEuPathDB" id="VectorBase:MDOMA2_003111"/>
<dbReference type="PRINTS" id="PR00722">
    <property type="entry name" value="CHYMOTRYPSIN"/>
</dbReference>
<dbReference type="PANTHER" id="PTHR24252:SF7">
    <property type="entry name" value="HYALIN"/>
    <property type="match status" value="1"/>
</dbReference>
<proteinExistence type="predicted"/>
<dbReference type="GO" id="GO:0006508">
    <property type="term" value="P:proteolysis"/>
    <property type="evidence" value="ECO:0007669"/>
    <property type="project" value="InterPro"/>
</dbReference>
<feature type="signal peptide" evidence="2">
    <location>
        <begin position="1"/>
        <end position="16"/>
    </location>
</feature>
<dbReference type="SMART" id="SM00020">
    <property type="entry name" value="Tryp_SPc"/>
    <property type="match status" value="1"/>
</dbReference>
<evidence type="ECO:0000313" key="4">
    <source>
        <dbReference type="EnsemblMetazoa" id="MDOA006951-PA"/>
    </source>
</evidence>
<keyword evidence="2" id="KW-0732">Signal</keyword>
<dbReference type="PROSITE" id="PS51257">
    <property type="entry name" value="PROKAR_LIPOPROTEIN"/>
    <property type="match status" value="1"/>
</dbReference>
<dbReference type="Pfam" id="PF00089">
    <property type="entry name" value="Trypsin"/>
    <property type="match status" value="1"/>
</dbReference>
<dbReference type="InterPro" id="IPR009003">
    <property type="entry name" value="Peptidase_S1_PA"/>
</dbReference>
<dbReference type="OrthoDB" id="10061449at2759"/>
<dbReference type="InterPro" id="IPR001314">
    <property type="entry name" value="Peptidase_S1A"/>
</dbReference>
<dbReference type="GO" id="GO:0004252">
    <property type="term" value="F:serine-type endopeptidase activity"/>
    <property type="evidence" value="ECO:0007669"/>
    <property type="project" value="InterPro"/>
</dbReference>
<dbReference type="EnsemblMetazoa" id="MDOA006951-RA">
    <property type="protein sequence ID" value="MDOA006951-PA"/>
    <property type="gene ID" value="MDOA006951"/>
</dbReference>
<organism evidence="4">
    <name type="scientific">Musca domestica</name>
    <name type="common">House fly</name>
    <dbReference type="NCBI Taxonomy" id="7370"/>
    <lineage>
        <taxon>Eukaryota</taxon>
        <taxon>Metazoa</taxon>
        <taxon>Ecdysozoa</taxon>
        <taxon>Arthropoda</taxon>
        <taxon>Hexapoda</taxon>
        <taxon>Insecta</taxon>
        <taxon>Pterygota</taxon>
        <taxon>Neoptera</taxon>
        <taxon>Endopterygota</taxon>
        <taxon>Diptera</taxon>
        <taxon>Brachycera</taxon>
        <taxon>Muscomorpha</taxon>
        <taxon>Muscoidea</taxon>
        <taxon>Muscidae</taxon>
        <taxon>Musca</taxon>
    </lineage>
</organism>
<dbReference type="InterPro" id="IPR043504">
    <property type="entry name" value="Peptidase_S1_PA_chymotrypsin"/>
</dbReference>
<accession>A0A1I8MNV4</accession>
<feature type="domain" description="Peptidase S1" evidence="3">
    <location>
        <begin position="42"/>
        <end position="278"/>
    </location>
</feature>
<dbReference type="eggNOG" id="KOG3627">
    <property type="taxonomic scope" value="Eukaryota"/>
</dbReference>